<accession>A0ABV3LQ86</accession>
<comment type="caution">
    <text evidence="2">The sequence shown here is derived from an EMBL/GenBank/DDBJ whole genome shotgun (WGS) entry which is preliminary data.</text>
</comment>
<protein>
    <recommendedName>
        <fullName evidence="4">Lipoprotein</fullName>
    </recommendedName>
</protein>
<feature type="compositionally biased region" description="Polar residues" evidence="1">
    <location>
        <begin position="226"/>
        <end position="236"/>
    </location>
</feature>
<proteinExistence type="predicted"/>
<evidence type="ECO:0000313" key="3">
    <source>
        <dbReference type="Proteomes" id="UP001553843"/>
    </source>
</evidence>
<name>A0ABV3LQ86_9ACTN</name>
<sequence>MTLVFAGCAGCAGTDGLNSGEAAPPVSAQPRPEVVWPAWSGTSPRAPGADAATRQPPPKPLTGLPRVGSAGLASLNVHAVLRADPRTRPLAGRELIDRPGRAGLRRPAFLDLTGDKKPEMLVAADTESGRNVLAVYSAHGGKVYPVLLTSGRRMSVETIGADLLVRMPCAEGGDQAVRFHWDGVRMSTVSDFRDLTSDRGRPKRRGGQGDPTERAEPGPAGPASPCLSSTRPPGGP</sequence>
<feature type="region of interest" description="Disordered" evidence="1">
    <location>
        <begin position="40"/>
        <end position="62"/>
    </location>
</feature>
<evidence type="ECO:0000313" key="2">
    <source>
        <dbReference type="EMBL" id="MEW2361625.1"/>
    </source>
</evidence>
<evidence type="ECO:0008006" key="4">
    <source>
        <dbReference type="Google" id="ProtNLM"/>
    </source>
</evidence>
<evidence type="ECO:0000256" key="1">
    <source>
        <dbReference type="SAM" id="MobiDB-lite"/>
    </source>
</evidence>
<dbReference type="RefSeq" id="WP_359775435.1">
    <property type="nucleotide sequence ID" value="NZ_JBEYRR010000002.1"/>
</dbReference>
<dbReference type="Proteomes" id="UP001553843">
    <property type="component" value="Unassembled WGS sequence"/>
</dbReference>
<dbReference type="EMBL" id="JBEYRS010000002">
    <property type="protein sequence ID" value="MEW2361625.1"/>
    <property type="molecule type" value="Genomic_DNA"/>
</dbReference>
<keyword evidence="3" id="KW-1185">Reference proteome</keyword>
<organism evidence="2 3">
    <name type="scientific">Streptomyces huasconensis</name>
    <dbReference type="NCBI Taxonomy" id="1854574"/>
    <lineage>
        <taxon>Bacteria</taxon>
        <taxon>Bacillati</taxon>
        <taxon>Actinomycetota</taxon>
        <taxon>Actinomycetes</taxon>
        <taxon>Kitasatosporales</taxon>
        <taxon>Streptomycetaceae</taxon>
        <taxon>Streptomyces</taxon>
    </lineage>
</organism>
<feature type="region of interest" description="Disordered" evidence="1">
    <location>
        <begin position="192"/>
        <end position="236"/>
    </location>
</feature>
<gene>
    <name evidence="2" type="ORF">AB0887_06575</name>
</gene>
<reference evidence="2 3" key="1">
    <citation type="submission" date="2024-06" db="EMBL/GenBank/DDBJ databases">
        <title>The Natural Products Discovery Center: Release of the First 8490 Sequenced Strains for Exploring Actinobacteria Biosynthetic Diversity.</title>
        <authorList>
            <person name="Kalkreuter E."/>
            <person name="Kautsar S.A."/>
            <person name="Yang D."/>
            <person name="Bader C.D."/>
            <person name="Teijaro C.N."/>
            <person name="Fluegel L."/>
            <person name="Davis C.M."/>
            <person name="Simpson J.R."/>
            <person name="Lauterbach L."/>
            <person name="Steele A.D."/>
            <person name="Gui C."/>
            <person name="Meng S."/>
            <person name="Li G."/>
            <person name="Viehrig K."/>
            <person name="Ye F."/>
            <person name="Su P."/>
            <person name="Kiefer A.F."/>
            <person name="Nichols A."/>
            <person name="Cepeda A.J."/>
            <person name="Yan W."/>
            <person name="Fan B."/>
            <person name="Jiang Y."/>
            <person name="Adhikari A."/>
            <person name="Zheng C.-J."/>
            <person name="Schuster L."/>
            <person name="Cowan T.M."/>
            <person name="Smanski M.J."/>
            <person name="Chevrette M.G."/>
            <person name="De Carvalho L.P.S."/>
            <person name="Shen B."/>
        </authorList>
    </citation>
    <scope>NUCLEOTIDE SEQUENCE [LARGE SCALE GENOMIC DNA]</scope>
    <source>
        <strain evidence="2 3">NPDC047833</strain>
    </source>
</reference>